<reference evidence="3 4" key="1">
    <citation type="journal article" date="2013" name="J. Microbiol. Biotechnol.">
        <title>Novosphingobium ginsenosidimutans sp. nov., with the ability to convert ginsenoside.</title>
        <authorList>
            <person name="Kim J.K."/>
            <person name="He D."/>
            <person name="Liu Q.M."/>
            <person name="Park H.Y."/>
            <person name="Jung M.S."/>
            <person name="Yoon M.H."/>
            <person name="Kim S.C."/>
            <person name="Im W.T."/>
        </authorList>
    </citation>
    <scope>NUCLEOTIDE SEQUENCE [LARGE SCALE GENOMIC DNA]</scope>
    <source>
        <strain evidence="3 4">FW-6</strain>
    </source>
</reference>
<proteinExistence type="predicted"/>
<name>A0A5B8S741_9SPHN</name>
<keyword evidence="2" id="KW-0732">Signal</keyword>
<evidence type="ECO:0000256" key="2">
    <source>
        <dbReference type="SAM" id="SignalP"/>
    </source>
</evidence>
<gene>
    <name evidence="3" type="ORF">FRF71_10280</name>
</gene>
<sequence length="135" mass="14101">MIKIAARIERSALAGAGWAALAALALVAPASAQQRDPAYAAARASGQVGEKVDGYLGFPSAPSAEVRRLADDINIKRKAVYAERAQANGATIEEYAFSAGCQAIARTVAGEKYQAPDGSWQTRTAAAPLRDPRCP</sequence>
<dbReference type="EMBL" id="CP042345">
    <property type="protein sequence ID" value="QEA16487.1"/>
    <property type="molecule type" value="Genomic_DNA"/>
</dbReference>
<keyword evidence="4" id="KW-1185">Reference proteome</keyword>
<feature type="signal peptide" evidence="2">
    <location>
        <begin position="1"/>
        <end position="32"/>
    </location>
</feature>
<dbReference type="InterPro" id="IPR008309">
    <property type="entry name" value="YdbL"/>
</dbReference>
<evidence type="ECO:0000313" key="3">
    <source>
        <dbReference type="EMBL" id="QEA16487.1"/>
    </source>
</evidence>
<protein>
    <submittedName>
        <fullName evidence="3">DUF1318 domain-containing protein</fullName>
    </submittedName>
</protein>
<feature type="chain" id="PRO_5023018476" evidence="2">
    <location>
        <begin position="33"/>
        <end position="135"/>
    </location>
</feature>
<dbReference type="KEGG" id="ngf:FRF71_10280"/>
<dbReference type="Proteomes" id="UP000321172">
    <property type="component" value="Chromosome"/>
</dbReference>
<dbReference type="RefSeq" id="WP_147090567.1">
    <property type="nucleotide sequence ID" value="NZ_BAABJD010000005.1"/>
</dbReference>
<evidence type="ECO:0000313" key="4">
    <source>
        <dbReference type="Proteomes" id="UP000321172"/>
    </source>
</evidence>
<evidence type="ECO:0000256" key="1">
    <source>
        <dbReference type="SAM" id="MobiDB-lite"/>
    </source>
</evidence>
<dbReference type="OrthoDB" id="7474881at2"/>
<accession>A0A5B8S741</accession>
<feature type="region of interest" description="Disordered" evidence="1">
    <location>
        <begin position="115"/>
        <end position="135"/>
    </location>
</feature>
<dbReference type="Pfam" id="PF07027">
    <property type="entry name" value="DUF1318"/>
    <property type="match status" value="1"/>
</dbReference>
<organism evidence="3 4">
    <name type="scientific">Novosphingobium ginsenosidimutans</name>
    <dbReference type="NCBI Taxonomy" id="1176536"/>
    <lineage>
        <taxon>Bacteria</taxon>
        <taxon>Pseudomonadati</taxon>
        <taxon>Pseudomonadota</taxon>
        <taxon>Alphaproteobacteria</taxon>
        <taxon>Sphingomonadales</taxon>
        <taxon>Sphingomonadaceae</taxon>
        <taxon>Novosphingobium</taxon>
    </lineage>
</organism>
<dbReference type="AlphaFoldDB" id="A0A5B8S741"/>